<dbReference type="EMBL" id="VJMH01005763">
    <property type="protein sequence ID" value="KAF0693140.1"/>
    <property type="molecule type" value="Genomic_DNA"/>
</dbReference>
<reference evidence="1" key="1">
    <citation type="submission" date="2019-06" db="EMBL/GenBank/DDBJ databases">
        <title>Genomics analysis of Aphanomyces spp. identifies a new class of oomycete effector associated with host adaptation.</title>
        <authorList>
            <person name="Gaulin E."/>
        </authorList>
    </citation>
    <scope>NUCLEOTIDE SEQUENCE</scope>
    <source>
        <strain evidence="1">CBS 578.67</strain>
    </source>
</reference>
<comment type="caution">
    <text evidence="1">The sequence shown here is derived from an EMBL/GenBank/DDBJ whole genome shotgun (WGS) entry which is preliminary data.</text>
</comment>
<accession>A0A6A4YBE2</accession>
<gene>
    <name evidence="1" type="ORF">As57867_015793</name>
</gene>
<protein>
    <submittedName>
        <fullName evidence="1">Uncharacterized protein</fullName>
    </submittedName>
</protein>
<evidence type="ECO:0000313" key="1">
    <source>
        <dbReference type="EMBL" id="KAF0693140.1"/>
    </source>
</evidence>
<dbReference type="AlphaFoldDB" id="A0A6A4YBE2"/>
<name>A0A6A4YBE2_9STRA</name>
<feature type="non-terminal residue" evidence="1">
    <location>
        <position position="1"/>
    </location>
</feature>
<proteinExistence type="predicted"/>
<sequence length="230" mass="25114">IPSGQAWLVTTTAAREHTTIDQDATCWRAHGVVHFTLQWHNVWQTEISESIAIENELRLANGIALQTIPKVATSWTLVVMNWFLLNDLSPLADVIRSLVRSVTNSLTMATAIGFEDCLGLQDDNGDSVAQKEAFRSTVGPFLVVDLVYMALPRAVVALYEAYQTARFDAVVADAMASRPAAAFTPAPPSLTLDPSVVFYGGNPLCLYGDPLPYVQELFGFTDGCNSQTQF</sequence>
<organism evidence="1">
    <name type="scientific">Aphanomyces stellatus</name>
    <dbReference type="NCBI Taxonomy" id="120398"/>
    <lineage>
        <taxon>Eukaryota</taxon>
        <taxon>Sar</taxon>
        <taxon>Stramenopiles</taxon>
        <taxon>Oomycota</taxon>
        <taxon>Saprolegniomycetes</taxon>
        <taxon>Saprolegniales</taxon>
        <taxon>Verrucalvaceae</taxon>
        <taxon>Aphanomyces</taxon>
    </lineage>
</organism>